<comment type="caution">
    <text evidence="2">The sequence shown here is derived from an EMBL/GenBank/DDBJ whole genome shotgun (WGS) entry which is preliminary data.</text>
</comment>
<dbReference type="AlphaFoldDB" id="A0A1Q9YMS5"/>
<feature type="non-terminal residue" evidence="2">
    <location>
        <position position="117"/>
    </location>
</feature>
<evidence type="ECO:0000259" key="1">
    <source>
        <dbReference type="Pfam" id="PF03432"/>
    </source>
</evidence>
<dbReference type="Proteomes" id="UP000186758">
    <property type="component" value="Unassembled WGS sequence"/>
</dbReference>
<dbReference type="RefSeq" id="WP_218637885.1">
    <property type="nucleotide sequence ID" value="NZ_MPJZ01000019.1"/>
</dbReference>
<dbReference type="Gene3D" id="3.30.930.30">
    <property type="match status" value="1"/>
</dbReference>
<sequence>MPGVYSRVAKITNAAGRSGYLGDEKRQEEIVLQKSEMRYSWQQHADFERTHQKTDVANHEALEVHIALPNQLSQNPEKLERVCDDLVEQIVGKNHDYEYAVHWNHSRTNLHVHILFS</sequence>
<feature type="domain" description="MobA/VirD2-like nuclease" evidence="1">
    <location>
        <begin position="20"/>
        <end position="116"/>
    </location>
</feature>
<organism evidence="2 3">
    <name type="scientific">Faecalibaculum rodentium</name>
    <dbReference type="NCBI Taxonomy" id="1702221"/>
    <lineage>
        <taxon>Bacteria</taxon>
        <taxon>Bacillati</taxon>
        <taxon>Bacillota</taxon>
        <taxon>Erysipelotrichia</taxon>
        <taxon>Erysipelotrichales</taxon>
        <taxon>Erysipelotrichaceae</taxon>
        <taxon>Faecalibaculum</taxon>
    </lineage>
</organism>
<evidence type="ECO:0000313" key="3">
    <source>
        <dbReference type="Proteomes" id="UP000186758"/>
    </source>
</evidence>
<gene>
    <name evidence="2" type="ORF">BO223_01635</name>
</gene>
<dbReference type="Pfam" id="PF03432">
    <property type="entry name" value="Relaxase"/>
    <property type="match status" value="1"/>
</dbReference>
<name>A0A1Q9YMS5_9FIRM</name>
<dbReference type="InterPro" id="IPR005094">
    <property type="entry name" value="Endonuclease_MobA/VirD2"/>
</dbReference>
<protein>
    <recommendedName>
        <fullName evidence="1">MobA/VirD2-like nuclease domain-containing protein</fullName>
    </recommendedName>
</protein>
<dbReference type="EMBL" id="MPJZ01000019">
    <property type="protein sequence ID" value="OLU46820.1"/>
    <property type="molecule type" value="Genomic_DNA"/>
</dbReference>
<proteinExistence type="predicted"/>
<reference evidence="2 3" key="1">
    <citation type="submission" date="2016-11" db="EMBL/GenBank/DDBJ databases">
        <title>Description of two novel members of the family Erysipelotrichaceae: Ileibacterium lipovorans gen. nov., sp. nov. and Dubosiella newyorkensis, gen. nov., sp. nov.</title>
        <authorList>
            <person name="Cox L.M."/>
            <person name="Sohn J."/>
            <person name="Tyrrell K.L."/>
            <person name="Citron D.M."/>
            <person name="Lawson P.A."/>
            <person name="Patel N.B."/>
            <person name="Iizumi T."/>
            <person name="Perez-Perez G.I."/>
            <person name="Goldstein E.J."/>
            <person name="Blaser M.J."/>
        </authorList>
    </citation>
    <scope>NUCLEOTIDE SEQUENCE [LARGE SCALE GENOMIC DNA]</scope>
    <source>
        <strain evidence="2 3">NYU-BL-K8</strain>
    </source>
</reference>
<evidence type="ECO:0000313" key="2">
    <source>
        <dbReference type="EMBL" id="OLU46820.1"/>
    </source>
</evidence>
<accession>A0A1Q9YMS5</accession>